<feature type="domain" description="Integrase catalytic" evidence="6">
    <location>
        <begin position="291"/>
        <end position="465"/>
    </location>
</feature>
<dbReference type="Pfam" id="PF07727">
    <property type="entry name" value="RVT_2"/>
    <property type="match status" value="1"/>
</dbReference>
<keyword evidence="2" id="KW-0479">Metal-binding</keyword>
<keyword evidence="4" id="KW-0378">Hydrolase</keyword>
<dbReference type="InterPro" id="IPR039537">
    <property type="entry name" value="Retrotran_Ty1/copia-like"/>
</dbReference>
<accession>A0A2N9HRV2</accession>
<dbReference type="Gene3D" id="3.30.420.10">
    <property type="entry name" value="Ribonuclease H-like superfamily/Ribonuclease H"/>
    <property type="match status" value="1"/>
</dbReference>
<evidence type="ECO:0000256" key="5">
    <source>
        <dbReference type="SAM" id="MobiDB-lite"/>
    </source>
</evidence>
<dbReference type="Pfam" id="PF00665">
    <property type="entry name" value="rve"/>
    <property type="match status" value="1"/>
</dbReference>
<dbReference type="SUPFAM" id="SSF53098">
    <property type="entry name" value="Ribonuclease H-like"/>
    <property type="match status" value="1"/>
</dbReference>
<dbReference type="GO" id="GO:0015074">
    <property type="term" value="P:DNA integration"/>
    <property type="evidence" value="ECO:0007669"/>
    <property type="project" value="InterPro"/>
</dbReference>
<dbReference type="InterPro" id="IPR036397">
    <property type="entry name" value="RNaseH_sf"/>
</dbReference>
<evidence type="ECO:0000313" key="7">
    <source>
        <dbReference type="EMBL" id="SPD16827.1"/>
    </source>
</evidence>
<feature type="compositionally biased region" description="Low complexity" evidence="5">
    <location>
        <begin position="593"/>
        <end position="612"/>
    </location>
</feature>
<feature type="compositionally biased region" description="Low complexity" evidence="5">
    <location>
        <begin position="568"/>
        <end position="581"/>
    </location>
</feature>
<feature type="region of interest" description="Disordered" evidence="5">
    <location>
        <begin position="565"/>
        <end position="625"/>
    </location>
</feature>
<dbReference type="InterPro" id="IPR001584">
    <property type="entry name" value="Integrase_cat-core"/>
</dbReference>
<evidence type="ECO:0000259" key="6">
    <source>
        <dbReference type="PROSITE" id="PS50994"/>
    </source>
</evidence>
<dbReference type="InterPro" id="IPR013103">
    <property type="entry name" value="RVT_2"/>
</dbReference>
<dbReference type="EMBL" id="OIVN01004344">
    <property type="protein sequence ID" value="SPD16827.1"/>
    <property type="molecule type" value="Genomic_DNA"/>
</dbReference>
<dbReference type="CDD" id="cd09272">
    <property type="entry name" value="RNase_HI_RT_Ty1"/>
    <property type="match status" value="1"/>
</dbReference>
<dbReference type="GO" id="GO:0004190">
    <property type="term" value="F:aspartic-type endopeptidase activity"/>
    <property type="evidence" value="ECO:0007669"/>
    <property type="project" value="UniProtKB-KW"/>
</dbReference>
<dbReference type="Pfam" id="PF13976">
    <property type="entry name" value="gag_pre-integrs"/>
    <property type="match status" value="1"/>
</dbReference>
<dbReference type="Pfam" id="PF22936">
    <property type="entry name" value="Pol_BBD"/>
    <property type="match status" value="1"/>
</dbReference>
<organism evidence="7">
    <name type="scientific">Fagus sylvatica</name>
    <name type="common">Beechnut</name>
    <dbReference type="NCBI Taxonomy" id="28930"/>
    <lineage>
        <taxon>Eukaryota</taxon>
        <taxon>Viridiplantae</taxon>
        <taxon>Streptophyta</taxon>
        <taxon>Embryophyta</taxon>
        <taxon>Tracheophyta</taxon>
        <taxon>Spermatophyta</taxon>
        <taxon>Magnoliopsida</taxon>
        <taxon>eudicotyledons</taxon>
        <taxon>Gunneridae</taxon>
        <taxon>Pentapetalae</taxon>
        <taxon>rosids</taxon>
        <taxon>fabids</taxon>
        <taxon>Fagales</taxon>
        <taxon>Fagaceae</taxon>
        <taxon>Fagus</taxon>
    </lineage>
</organism>
<dbReference type="InterPro" id="IPR025724">
    <property type="entry name" value="GAG-pre-integrase_dom"/>
</dbReference>
<dbReference type="GO" id="GO:0046872">
    <property type="term" value="F:metal ion binding"/>
    <property type="evidence" value="ECO:0007669"/>
    <property type="project" value="UniProtKB-KW"/>
</dbReference>
<sequence length="1181" mass="131406">MGDSRRPICHHCGVVGHLKARCFKLHPELRQTVHKNRPPNFSSTCTAALAETTGNSAALSDFSRLQAQIGQLQDQLGSLVARAHDTPIAPTATIATVTPTACHVTSEAPTWVLDSGANDHMTGESSLFSSPLIPITQSVCLADNSTSHISHKGDVFLSSDILLSSVLHVPNFAFNLLSVSRLAKSLNCAVIFLPYHCLLQDLNSKKIFGRGYERDGLYYFGEPPPTSGLQASILPHSNSNVFSLKTLTLWHARLGHVNFQYLCLLFPSLIKTCKDHKFQCVVCELSKHTRTSYIPRMHRTSSIFDLIHSDVWGPSPVMAFSGHRYYVTFIDDHSRCTWVYLLKKKSDVLPLFTQFLQMIKTQFNTVVRAIRSDNGGEYISDGFCSQLNQKGILQQLSCPYTPEQNGVAERKNRHIMSIVRCLLSGMHVPKSYWHMAVLTAVYLINRTPSRVLHGMAPLQILKPDCILFSILPRVFGCTCFVQNRSPHRTKLDNKSVKCIFLGYSAMSKAYRCYDPVSRHLYHSLDVTFFEDVPFYSTHSTLQVSDLSPSIEITSPLARPVPIFDSMVPESSSPPVQRSSPPLQVYTRRPRTQSPLPDSSLDPGSGMSPTPLVSTPPPPTSRYPSRVRQAPSRFGWLSSTNHPISQYISYFGLSDSYRAFIGKLESVSIPRSVSAALQDPKWVTAMQAEMNALQANQTWELVPLPAGEKTVGCKWVFTVKYMADSSVDRYKARLVAKGFTQVPGKDFGATFAPVAKLTSVRLLVSLAASHSWPLHQLDIKNAFLHGDLLETIYMDTPPGFRAEGEYAGKVCRLRKSLYGLKQSPRAWFSRFSEVILSMEFVRCHSDHTCFIRRRLDGCCIILLVYVDDIILTGDDAPGISQVKQDLGKVFDVKDLGSLRYFLGIEVARSRNGISLSQRKYTLDLLQDTGMLGCRPASTPMDPNLKLSTESGDLLLNPSMYQRLVGRLIYLTNTRPDLTFVVSVVSQFMHAPRTAHLDAVYHILRYLKTSPGLGLFYSASHQSGLSCFTDADYAGSQTDRRSTTGLSTFYGNHLISWKSKKQAVVSRSSAEAEYRAMAQGTCEILWLRSILNELGFTEKDSSQLFCDNKSAIMLASDSVLHERSKHIEVDIHFIREKIRSGIIVPSFVPSSDQTADVLTKPVGPSLLQSSIVKLGLIDIFAPA</sequence>
<dbReference type="GO" id="GO:0006508">
    <property type="term" value="P:proteolysis"/>
    <property type="evidence" value="ECO:0007669"/>
    <property type="project" value="UniProtKB-KW"/>
</dbReference>
<gene>
    <name evidence="7" type="ORF">FSB_LOCUS44709</name>
</gene>
<dbReference type="InterPro" id="IPR043502">
    <property type="entry name" value="DNA/RNA_pol_sf"/>
</dbReference>
<dbReference type="PANTHER" id="PTHR42648">
    <property type="entry name" value="TRANSPOSASE, PUTATIVE-RELATED"/>
    <property type="match status" value="1"/>
</dbReference>
<dbReference type="InterPro" id="IPR054722">
    <property type="entry name" value="PolX-like_BBD"/>
</dbReference>
<dbReference type="GO" id="GO:0003676">
    <property type="term" value="F:nucleic acid binding"/>
    <property type="evidence" value="ECO:0007669"/>
    <property type="project" value="InterPro"/>
</dbReference>
<evidence type="ECO:0000256" key="4">
    <source>
        <dbReference type="ARBA" id="ARBA00022801"/>
    </source>
</evidence>
<evidence type="ECO:0000256" key="2">
    <source>
        <dbReference type="ARBA" id="ARBA00022723"/>
    </source>
</evidence>
<dbReference type="InterPro" id="IPR012337">
    <property type="entry name" value="RNaseH-like_sf"/>
</dbReference>
<dbReference type="PANTHER" id="PTHR42648:SF28">
    <property type="entry name" value="TRANSPOSON-ENCODED PROTEIN WITH RIBONUCLEASE H-LIKE AND RETROVIRUS ZINC FINGER-LIKE DOMAINS"/>
    <property type="match status" value="1"/>
</dbReference>
<evidence type="ECO:0000256" key="3">
    <source>
        <dbReference type="ARBA" id="ARBA00022750"/>
    </source>
</evidence>
<dbReference type="AlphaFoldDB" id="A0A2N9HRV2"/>
<name>A0A2N9HRV2_FAGSY</name>
<protein>
    <recommendedName>
        <fullName evidence="6">Integrase catalytic domain-containing protein</fullName>
    </recommendedName>
</protein>
<proteinExistence type="predicted"/>
<evidence type="ECO:0000256" key="1">
    <source>
        <dbReference type="ARBA" id="ARBA00022670"/>
    </source>
</evidence>
<keyword evidence="1" id="KW-0645">Protease</keyword>
<reference evidence="7" key="1">
    <citation type="submission" date="2018-02" db="EMBL/GenBank/DDBJ databases">
        <authorList>
            <person name="Cohen D.B."/>
            <person name="Kent A.D."/>
        </authorList>
    </citation>
    <scope>NUCLEOTIDE SEQUENCE</scope>
</reference>
<dbReference type="PROSITE" id="PS50994">
    <property type="entry name" value="INTEGRASE"/>
    <property type="match status" value="1"/>
</dbReference>
<dbReference type="Pfam" id="PF25597">
    <property type="entry name" value="SH3_retrovirus"/>
    <property type="match status" value="1"/>
</dbReference>
<dbReference type="InterPro" id="IPR057670">
    <property type="entry name" value="SH3_retrovirus"/>
</dbReference>
<keyword evidence="3" id="KW-0064">Aspartyl protease</keyword>
<dbReference type="SUPFAM" id="SSF56672">
    <property type="entry name" value="DNA/RNA polymerases"/>
    <property type="match status" value="1"/>
</dbReference>